<feature type="compositionally biased region" description="Polar residues" evidence="1">
    <location>
        <begin position="1"/>
        <end position="22"/>
    </location>
</feature>
<feature type="compositionally biased region" description="Low complexity" evidence="1">
    <location>
        <begin position="80"/>
        <end position="104"/>
    </location>
</feature>
<comment type="caution">
    <text evidence="2">The sequence shown here is derived from an EMBL/GenBank/DDBJ whole genome shotgun (WGS) entry which is preliminary data.</text>
</comment>
<dbReference type="VEuPathDB" id="FungiDB:PSTT_02779"/>
<feature type="compositionally biased region" description="Polar residues" evidence="1">
    <location>
        <begin position="188"/>
        <end position="203"/>
    </location>
</feature>
<feature type="compositionally biased region" description="Acidic residues" evidence="1">
    <location>
        <begin position="276"/>
        <end position="298"/>
    </location>
</feature>
<feature type="region of interest" description="Disordered" evidence="1">
    <location>
        <begin position="77"/>
        <end position="108"/>
    </location>
</feature>
<dbReference type="AlphaFoldDB" id="A0A2S4VYT5"/>
<name>A0A2S4VYT5_9BASI</name>
<reference evidence="2" key="1">
    <citation type="submission" date="2017-12" db="EMBL/GenBank/DDBJ databases">
        <title>Gene loss provides genomic basis for host adaptation in cereal stripe rust fungi.</title>
        <authorList>
            <person name="Xia C."/>
        </authorList>
    </citation>
    <scope>NUCLEOTIDE SEQUENCE [LARGE SCALE GENOMIC DNA]</scope>
    <source>
        <strain evidence="2">93-210</strain>
    </source>
</reference>
<dbReference type="Proteomes" id="UP000239156">
    <property type="component" value="Unassembled WGS sequence"/>
</dbReference>
<feature type="region of interest" description="Disordered" evidence="1">
    <location>
        <begin position="182"/>
        <end position="298"/>
    </location>
</feature>
<feature type="compositionally biased region" description="Basic and acidic residues" evidence="1">
    <location>
        <begin position="31"/>
        <end position="50"/>
    </location>
</feature>
<sequence length="298" mass="32596">MSRASRSSFSGPNSASKQTRQPINPRRTSSRPRDIRDGRPHAGAEREARGSRGTRKLGACRERASLFALIERPLAQQRQSPSILATSGASSSSCAPPPRTSSATDELTRETKIKLQGILAESLDDLLAVYADLVVGSAEDRVMKPELENLRTYFRRTARTSKAQDGRQGLIVGTTRRFIHHGVGSGRARQTIQKTPANPTSSPKIAADLQEQDEDEDTHKGSGESKKARLAAPEIGKKIRAGRLARNHGLPQIRQVVKPSRPCYKENNVGGMVEGDKEEEDDDDSDSDDDGELEVYDD</sequence>
<organism evidence="2 3">
    <name type="scientific">Puccinia striiformis</name>
    <dbReference type="NCBI Taxonomy" id="27350"/>
    <lineage>
        <taxon>Eukaryota</taxon>
        <taxon>Fungi</taxon>
        <taxon>Dikarya</taxon>
        <taxon>Basidiomycota</taxon>
        <taxon>Pucciniomycotina</taxon>
        <taxon>Pucciniomycetes</taxon>
        <taxon>Pucciniales</taxon>
        <taxon>Pucciniaceae</taxon>
        <taxon>Puccinia</taxon>
    </lineage>
</organism>
<proteinExistence type="predicted"/>
<accession>A0A2S4VYT5</accession>
<evidence type="ECO:0000313" key="2">
    <source>
        <dbReference type="EMBL" id="POW14646.1"/>
    </source>
</evidence>
<evidence type="ECO:0000256" key="1">
    <source>
        <dbReference type="SAM" id="MobiDB-lite"/>
    </source>
</evidence>
<feature type="region of interest" description="Disordered" evidence="1">
    <location>
        <begin position="1"/>
        <end position="57"/>
    </location>
</feature>
<dbReference type="VEuPathDB" id="FungiDB:PSHT_04087"/>
<keyword evidence="3" id="KW-1185">Reference proteome</keyword>
<gene>
    <name evidence="2" type="ORF">PSTT_02779</name>
</gene>
<dbReference type="EMBL" id="PKSL01000017">
    <property type="protein sequence ID" value="POW14646.1"/>
    <property type="molecule type" value="Genomic_DNA"/>
</dbReference>
<evidence type="ECO:0000313" key="3">
    <source>
        <dbReference type="Proteomes" id="UP000239156"/>
    </source>
</evidence>
<protein>
    <submittedName>
        <fullName evidence="2">Uncharacterized protein</fullName>
    </submittedName>
</protein>
<feature type="compositionally biased region" description="Basic and acidic residues" evidence="1">
    <location>
        <begin position="217"/>
        <end position="227"/>
    </location>
</feature>